<keyword evidence="4" id="KW-1185">Reference proteome</keyword>
<organism evidence="3 4">
    <name type="scientific">Setaria viridis</name>
    <name type="common">Green bristlegrass</name>
    <name type="synonym">Setaria italica subsp. viridis</name>
    <dbReference type="NCBI Taxonomy" id="4556"/>
    <lineage>
        <taxon>Eukaryota</taxon>
        <taxon>Viridiplantae</taxon>
        <taxon>Streptophyta</taxon>
        <taxon>Embryophyta</taxon>
        <taxon>Tracheophyta</taxon>
        <taxon>Spermatophyta</taxon>
        <taxon>Magnoliopsida</taxon>
        <taxon>Liliopsida</taxon>
        <taxon>Poales</taxon>
        <taxon>Poaceae</taxon>
        <taxon>PACMAD clade</taxon>
        <taxon>Panicoideae</taxon>
        <taxon>Panicodae</taxon>
        <taxon>Paniceae</taxon>
        <taxon>Cenchrinae</taxon>
        <taxon>Setaria</taxon>
    </lineage>
</organism>
<evidence type="ECO:0000256" key="2">
    <source>
        <dbReference type="SAM" id="SignalP"/>
    </source>
</evidence>
<keyword evidence="2" id="KW-0732">Signal</keyword>
<gene>
    <name evidence="3" type="ORF">SEVIR_4G109200v2</name>
</gene>
<dbReference type="Proteomes" id="UP000298652">
    <property type="component" value="Chromosome 4"/>
</dbReference>
<protein>
    <submittedName>
        <fullName evidence="3">Uncharacterized protein</fullName>
    </submittedName>
</protein>
<feature type="signal peptide" evidence="2">
    <location>
        <begin position="1"/>
        <end position="28"/>
    </location>
</feature>
<dbReference type="AlphaFoldDB" id="A0A4U6VA23"/>
<feature type="compositionally biased region" description="Low complexity" evidence="1">
    <location>
        <begin position="179"/>
        <end position="197"/>
    </location>
</feature>
<feature type="chain" id="PRO_5020704305" evidence="2">
    <location>
        <begin position="29"/>
        <end position="264"/>
    </location>
</feature>
<proteinExistence type="predicted"/>
<evidence type="ECO:0000313" key="4">
    <source>
        <dbReference type="Proteomes" id="UP000298652"/>
    </source>
</evidence>
<feature type="region of interest" description="Disordered" evidence="1">
    <location>
        <begin position="88"/>
        <end position="110"/>
    </location>
</feature>
<evidence type="ECO:0000256" key="1">
    <source>
        <dbReference type="SAM" id="MobiDB-lite"/>
    </source>
</evidence>
<name>A0A4U6VA23_SETVI</name>
<feature type="region of interest" description="Disordered" evidence="1">
    <location>
        <begin position="179"/>
        <end position="211"/>
    </location>
</feature>
<evidence type="ECO:0000313" key="3">
    <source>
        <dbReference type="EMBL" id="TKW20747.1"/>
    </source>
</evidence>
<reference evidence="3" key="1">
    <citation type="submission" date="2019-03" db="EMBL/GenBank/DDBJ databases">
        <title>WGS assembly of Setaria viridis.</title>
        <authorList>
            <person name="Huang P."/>
            <person name="Jenkins J."/>
            <person name="Grimwood J."/>
            <person name="Barry K."/>
            <person name="Healey A."/>
            <person name="Mamidi S."/>
            <person name="Sreedasyam A."/>
            <person name="Shu S."/>
            <person name="Feldman M."/>
            <person name="Wu J."/>
            <person name="Yu Y."/>
            <person name="Chen C."/>
            <person name="Johnson J."/>
            <person name="Rokhsar D."/>
            <person name="Baxter I."/>
            <person name="Schmutz J."/>
            <person name="Brutnell T."/>
            <person name="Kellogg E."/>
        </authorList>
    </citation>
    <scope>NUCLEOTIDE SEQUENCE [LARGE SCALE GENOMIC DNA]</scope>
</reference>
<sequence>MVGKHGRRWQPRLFFDALFHFSLFFTRAASDIREGSKKQSSEWIFDHGHPLSPRVSPCLAGFPNRLTPTTQPSARALRPLPFRTGRVAAPAQPRPCAPVARQPSPSPLPPCSPVFPRDPGLLHARRDLMAPSRLLFVGSGRPGLLHAASPRPPRVPLRGGIGPAPDASGGARHRRVAWAAGPGAHGGPSSTRGAAARGRVRTAERSGPDRTTGGCGACACRVWWGRRSGIRGRGSPVALPGSVTGCRRGYRSLFRTGLVPPVNF</sequence>
<dbReference type="EMBL" id="CM016555">
    <property type="protein sequence ID" value="TKW20747.1"/>
    <property type="molecule type" value="Genomic_DNA"/>
</dbReference>
<dbReference type="Gramene" id="TKW20747">
    <property type="protein sequence ID" value="TKW20747"/>
    <property type="gene ID" value="SEVIR_4G109200v2"/>
</dbReference>
<accession>A0A4U6VA23</accession>